<accession>A0A1T4Z661</accession>
<evidence type="ECO:0008006" key="3">
    <source>
        <dbReference type="Google" id="ProtNLM"/>
    </source>
</evidence>
<name>A0A1T4Z661_9ACTN</name>
<evidence type="ECO:0000313" key="2">
    <source>
        <dbReference type="Proteomes" id="UP000191040"/>
    </source>
</evidence>
<protein>
    <recommendedName>
        <fullName evidence="3">DUF3145 domain-containing protein</fullName>
    </recommendedName>
</protein>
<proteinExistence type="predicted"/>
<dbReference type="Proteomes" id="UP000191040">
    <property type="component" value="Chromosome I"/>
</dbReference>
<keyword evidence="2" id="KW-1185">Reference proteome</keyword>
<dbReference type="OrthoDB" id="3210860at2"/>
<reference evidence="2" key="1">
    <citation type="submission" date="2017-02" db="EMBL/GenBank/DDBJ databases">
        <authorList>
            <person name="Varghese N."/>
            <person name="Submissions S."/>
        </authorList>
    </citation>
    <scope>NUCLEOTIDE SEQUENCE [LARGE SCALE GENOMIC DNA]</scope>
    <source>
        <strain evidence="2">9H-4</strain>
    </source>
</reference>
<evidence type="ECO:0000313" key="1">
    <source>
        <dbReference type="EMBL" id="SKB09363.1"/>
    </source>
</evidence>
<dbReference type="RefSeq" id="WP_078700584.1">
    <property type="nucleotide sequence ID" value="NZ_LT796768.1"/>
</dbReference>
<dbReference type="AlphaFoldDB" id="A0A1T4Z661"/>
<dbReference type="EMBL" id="LT796768">
    <property type="protein sequence ID" value="SKB09363.1"/>
    <property type="molecule type" value="Genomic_DNA"/>
</dbReference>
<sequence>MNTVNTVRSGTPLTRGVLFVHSSPSALCAHIEWAAAGVLGGKVDLTWTPQSAEPGTHRAELSWQAPAGTAASLASVLRGWDLLRFEITEEPTATSEGARYSFTPRLGIFHAMTGLHGDVLIPEDRIKAFRVKAAQGDISMDEALDGLLGVKWDAELEPFRQAGEGAPVRWLHQVI</sequence>
<gene>
    <name evidence="1" type="ORF">SAMN06295964_2640</name>
</gene>
<dbReference type="Pfam" id="PF11343">
    <property type="entry name" value="DUF3145"/>
    <property type="match status" value="1"/>
</dbReference>
<organism evidence="1 2">
    <name type="scientific">Aeromicrobium choanae</name>
    <dbReference type="NCBI Taxonomy" id="1736691"/>
    <lineage>
        <taxon>Bacteria</taxon>
        <taxon>Bacillati</taxon>
        <taxon>Actinomycetota</taxon>
        <taxon>Actinomycetes</taxon>
        <taxon>Propionibacteriales</taxon>
        <taxon>Nocardioidaceae</taxon>
        <taxon>Aeromicrobium</taxon>
    </lineage>
</organism>
<dbReference type="STRING" id="1736691.SAMN06295964_2640"/>
<dbReference type="InterPro" id="IPR021491">
    <property type="entry name" value="DUF3145"/>
</dbReference>